<sequence length="201" mass="22549">MAKRPPLKLFNPDEIKRSIAPLAEQLPSSRTPAAVEILPPEPTTIDDYVAAIDQLWEDAQRGFIAIGRHLDEAQRKLPPEQFAALVSRLRFGKAVRSQIMTAYRAVNGGLLPRGIEAAGYSVVYQVATLSDQERQRAIAEGVIRPDMRREEVIAFKRRLRTSPTGASSPSNNNRRVALEAEKARLLRRLDEVEQELSRLDD</sequence>
<keyword evidence="2" id="KW-1185">Reference proteome</keyword>
<gene>
    <name evidence="1" type="ORF">HND93_32065</name>
</gene>
<evidence type="ECO:0000313" key="2">
    <source>
        <dbReference type="Proteomes" id="UP000584642"/>
    </source>
</evidence>
<accession>A0ABX2TM46</accession>
<evidence type="ECO:0008006" key="3">
    <source>
        <dbReference type="Google" id="ProtNLM"/>
    </source>
</evidence>
<organism evidence="1 2">
    <name type="scientific">Azospirillum oleiclasticum</name>
    <dbReference type="NCBI Taxonomy" id="2735135"/>
    <lineage>
        <taxon>Bacteria</taxon>
        <taxon>Pseudomonadati</taxon>
        <taxon>Pseudomonadota</taxon>
        <taxon>Alphaproteobacteria</taxon>
        <taxon>Rhodospirillales</taxon>
        <taxon>Azospirillaceae</taxon>
        <taxon>Azospirillum</taxon>
    </lineage>
</organism>
<protein>
    <recommendedName>
        <fullName evidence="3">DUF3102 domain-containing protein</fullName>
    </recommendedName>
</protein>
<evidence type="ECO:0000313" key="1">
    <source>
        <dbReference type="EMBL" id="NYZ24367.1"/>
    </source>
</evidence>
<proteinExistence type="predicted"/>
<dbReference type="EMBL" id="JABFDB010000039">
    <property type="protein sequence ID" value="NYZ24367.1"/>
    <property type="molecule type" value="Genomic_DNA"/>
</dbReference>
<comment type="caution">
    <text evidence="1">The sequence shown here is derived from an EMBL/GenBank/DDBJ whole genome shotgun (WGS) entry which is preliminary data.</text>
</comment>
<dbReference type="RefSeq" id="WP_180286136.1">
    <property type="nucleotide sequence ID" value="NZ_JABFDB010000039.1"/>
</dbReference>
<dbReference type="Proteomes" id="UP000584642">
    <property type="component" value="Unassembled WGS sequence"/>
</dbReference>
<reference evidence="1 2" key="1">
    <citation type="submission" date="2020-05" db="EMBL/GenBank/DDBJ databases">
        <title>Azospirillum oleiclasticum sp. nov, a nitrogen-fixing and heavy crude oil-emulsifying bacterium isolated from the crude oil of Yumen Oilfield.</title>
        <authorList>
            <person name="Wu D."/>
            <person name="Cai M."/>
            <person name="Zhang X."/>
        </authorList>
    </citation>
    <scope>NUCLEOTIDE SEQUENCE [LARGE SCALE GENOMIC DNA]</scope>
    <source>
        <strain evidence="1 2">ROY-1-1-2</strain>
    </source>
</reference>
<name>A0ABX2TM46_9PROT</name>